<comment type="function">
    <text evidence="6">Ligates lysine onto the cytidine present at position 34 of the AUA codon-specific tRNA(Ile) that contains the anticodon CAU, in an ATP-dependent manner. Cytidine is converted to lysidine, thus changing the amino acid specificity of the tRNA from methionine to isoleucine.</text>
</comment>
<evidence type="ECO:0000256" key="1">
    <source>
        <dbReference type="ARBA" id="ARBA00022598"/>
    </source>
</evidence>
<evidence type="ECO:0000313" key="8">
    <source>
        <dbReference type="EMBL" id="HGL18314.1"/>
    </source>
</evidence>
<comment type="subcellular location">
    <subcellularLocation>
        <location evidence="6">Cytoplasm</location>
    </subcellularLocation>
</comment>
<proteinExistence type="inferred from homology"/>
<keyword evidence="1 6" id="KW-0436">Ligase</keyword>
<comment type="domain">
    <text evidence="6">The N-terminal region contains the highly conserved SGGXDS motif, predicted to be a P-loop motif involved in ATP binding.</text>
</comment>
<gene>
    <name evidence="6 8" type="primary">tilS</name>
    <name evidence="8" type="ORF">ENU66_08310</name>
</gene>
<dbReference type="Pfam" id="PF01171">
    <property type="entry name" value="ATP_bind_3"/>
    <property type="match status" value="1"/>
</dbReference>
<feature type="domain" description="tRNA(Ile)-lysidine/2-thiocytidine synthase N-terminal" evidence="7">
    <location>
        <begin position="25"/>
        <end position="202"/>
    </location>
</feature>
<dbReference type="InterPro" id="IPR011063">
    <property type="entry name" value="TilS/TtcA_N"/>
</dbReference>
<evidence type="ECO:0000259" key="7">
    <source>
        <dbReference type="Pfam" id="PF01171"/>
    </source>
</evidence>
<comment type="caution">
    <text evidence="8">The sequence shown here is derived from an EMBL/GenBank/DDBJ whole genome shotgun (WGS) entry which is preliminary data.</text>
</comment>
<dbReference type="EMBL" id="DTDJ01000050">
    <property type="protein sequence ID" value="HGL18314.1"/>
    <property type="molecule type" value="Genomic_DNA"/>
</dbReference>
<evidence type="ECO:0000256" key="4">
    <source>
        <dbReference type="ARBA" id="ARBA00022840"/>
    </source>
</evidence>
<dbReference type="HAMAP" id="MF_01161">
    <property type="entry name" value="tRNA_Ile_lys_synt"/>
    <property type="match status" value="1"/>
</dbReference>
<dbReference type="GO" id="GO:0006400">
    <property type="term" value="P:tRNA modification"/>
    <property type="evidence" value="ECO:0007669"/>
    <property type="project" value="UniProtKB-UniRule"/>
</dbReference>
<keyword evidence="2 6" id="KW-0819">tRNA processing</keyword>
<reference evidence="8" key="1">
    <citation type="journal article" date="2020" name="mSystems">
        <title>Genome- and Community-Level Interaction Insights into Carbon Utilization and Element Cycling Functions of Hydrothermarchaeota in Hydrothermal Sediment.</title>
        <authorList>
            <person name="Zhou Z."/>
            <person name="Liu Y."/>
            <person name="Xu W."/>
            <person name="Pan J."/>
            <person name="Luo Z.H."/>
            <person name="Li M."/>
        </authorList>
    </citation>
    <scope>NUCLEOTIDE SEQUENCE [LARGE SCALE GENOMIC DNA]</scope>
    <source>
        <strain evidence="8">SpSt-69</strain>
    </source>
</reference>
<dbReference type="SUPFAM" id="SSF56037">
    <property type="entry name" value="PheT/TilS domain"/>
    <property type="match status" value="1"/>
</dbReference>
<dbReference type="AlphaFoldDB" id="A0A7V4E6F8"/>
<evidence type="ECO:0000256" key="2">
    <source>
        <dbReference type="ARBA" id="ARBA00022694"/>
    </source>
</evidence>
<keyword evidence="3 6" id="KW-0547">Nucleotide-binding</keyword>
<dbReference type="InterPro" id="IPR012094">
    <property type="entry name" value="tRNA_Ile_lys_synt"/>
</dbReference>
<feature type="binding site" evidence="6">
    <location>
        <begin position="30"/>
        <end position="35"/>
    </location>
    <ligand>
        <name>ATP</name>
        <dbReference type="ChEBI" id="CHEBI:30616"/>
    </ligand>
</feature>
<dbReference type="SUPFAM" id="SSF52402">
    <property type="entry name" value="Adenine nucleotide alpha hydrolases-like"/>
    <property type="match status" value="1"/>
</dbReference>
<dbReference type="Gene3D" id="3.40.50.620">
    <property type="entry name" value="HUPs"/>
    <property type="match status" value="1"/>
</dbReference>
<organism evidence="8">
    <name type="scientific">candidate division WOR-3 bacterium</name>
    <dbReference type="NCBI Taxonomy" id="2052148"/>
    <lineage>
        <taxon>Bacteria</taxon>
        <taxon>Bacteria division WOR-3</taxon>
    </lineage>
</organism>
<evidence type="ECO:0000256" key="3">
    <source>
        <dbReference type="ARBA" id="ARBA00022741"/>
    </source>
</evidence>
<comment type="similarity">
    <text evidence="6">Belongs to the tRNA(Ile)-lysidine synthase family.</text>
</comment>
<protein>
    <recommendedName>
        <fullName evidence="6">tRNA(Ile)-lysidine synthase</fullName>
        <ecNumber evidence="6">6.3.4.19</ecNumber>
    </recommendedName>
    <alternativeName>
        <fullName evidence="6">tRNA(Ile)-2-lysyl-cytidine synthase</fullName>
    </alternativeName>
    <alternativeName>
        <fullName evidence="6">tRNA(Ile)-lysidine synthetase</fullName>
    </alternativeName>
</protein>
<accession>A0A7V4E6F8</accession>
<dbReference type="GO" id="GO:0032267">
    <property type="term" value="F:tRNA(Ile)-lysidine synthase activity"/>
    <property type="evidence" value="ECO:0007669"/>
    <property type="project" value="UniProtKB-EC"/>
</dbReference>
<dbReference type="InterPro" id="IPR014729">
    <property type="entry name" value="Rossmann-like_a/b/a_fold"/>
</dbReference>
<dbReference type="GO" id="GO:0005524">
    <property type="term" value="F:ATP binding"/>
    <property type="evidence" value="ECO:0007669"/>
    <property type="project" value="UniProtKB-UniRule"/>
</dbReference>
<sequence>MDPVLLEKFIRAVKKYNMIVKGDRLLVGFSGGPDSVFLVEILKDVESYLGISFSCLHINHMLRGEESFRDEVFCKRFCEERKIELFVERVDVKNLRKEGESIEEVARRVRYEKYEDYLQRYGFNRIVLAHTASDSVETFLINLLRGTGVIGLKGIPPVRGNIIRPLIYITRKEIEDYLDAKGVSYVIDSSNLDTKFLRNRIRLDLLPYLEDIRPGAFEKIRETSEIMVDFADFLERELERMEKDVLKNTYSWAILIDYSKFRNYHCLLQKLFIQRRLNLTYQDVENIEGLIVLGKSGKVKGFQVFSSGGEIFIAPEDKAFPEVQINLESLPLMVEEFNFMVKPSAEFSENLFVMGFNENDFPVKIRAWRPGDIYMGKKLSDLFGSRRINIWKRRYYPVFESKGQIVWVPGFRMDKVRGRIFLEVRKIDEGKYWIFDN</sequence>
<dbReference type="EC" id="6.3.4.19" evidence="6"/>
<dbReference type="InterPro" id="IPR012795">
    <property type="entry name" value="tRNA_Ile_lys_synt_N"/>
</dbReference>
<evidence type="ECO:0000256" key="6">
    <source>
        <dbReference type="HAMAP-Rule" id="MF_01161"/>
    </source>
</evidence>
<comment type="catalytic activity">
    <reaction evidence="5 6">
        <text>cytidine(34) in tRNA(Ile2) + L-lysine + ATP = lysidine(34) in tRNA(Ile2) + AMP + diphosphate + H(+)</text>
        <dbReference type="Rhea" id="RHEA:43744"/>
        <dbReference type="Rhea" id="RHEA-COMP:10625"/>
        <dbReference type="Rhea" id="RHEA-COMP:10670"/>
        <dbReference type="ChEBI" id="CHEBI:15378"/>
        <dbReference type="ChEBI" id="CHEBI:30616"/>
        <dbReference type="ChEBI" id="CHEBI:32551"/>
        <dbReference type="ChEBI" id="CHEBI:33019"/>
        <dbReference type="ChEBI" id="CHEBI:82748"/>
        <dbReference type="ChEBI" id="CHEBI:83665"/>
        <dbReference type="ChEBI" id="CHEBI:456215"/>
        <dbReference type="EC" id="6.3.4.19"/>
    </reaction>
</comment>
<dbReference type="NCBIfam" id="TIGR02432">
    <property type="entry name" value="lysidine_TilS_N"/>
    <property type="match status" value="1"/>
</dbReference>
<dbReference type="PANTHER" id="PTHR43033">
    <property type="entry name" value="TRNA(ILE)-LYSIDINE SYNTHASE-RELATED"/>
    <property type="match status" value="1"/>
</dbReference>
<dbReference type="PANTHER" id="PTHR43033:SF1">
    <property type="entry name" value="TRNA(ILE)-LYSIDINE SYNTHASE-RELATED"/>
    <property type="match status" value="1"/>
</dbReference>
<keyword evidence="4 6" id="KW-0067">ATP-binding</keyword>
<dbReference type="CDD" id="cd01992">
    <property type="entry name" value="TilS_N"/>
    <property type="match status" value="1"/>
</dbReference>
<keyword evidence="6" id="KW-0963">Cytoplasm</keyword>
<dbReference type="GO" id="GO:0005737">
    <property type="term" value="C:cytoplasm"/>
    <property type="evidence" value="ECO:0007669"/>
    <property type="project" value="UniProtKB-SubCell"/>
</dbReference>
<evidence type="ECO:0000256" key="5">
    <source>
        <dbReference type="ARBA" id="ARBA00048539"/>
    </source>
</evidence>
<name>A0A7V4E6F8_UNCW3</name>